<feature type="region of interest" description="Disordered" evidence="1">
    <location>
        <begin position="124"/>
        <end position="165"/>
    </location>
</feature>
<evidence type="ECO:0000313" key="2">
    <source>
        <dbReference type="EMBL" id="KAK6344845.1"/>
    </source>
</evidence>
<proteinExistence type="predicted"/>
<feature type="region of interest" description="Disordered" evidence="1">
    <location>
        <begin position="289"/>
        <end position="325"/>
    </location>
</feature>
<dbReference type="EMBL" id="JAVHNR010000004">
    <property type="protein sequence ID" value="KAK6344845.1"/>
    <property type="molecule type" value="Genomic_DNA"/>
</dbReference>
<evidence type="ECO:0000313" key="3">
    <source>
        <dbReference type="Proteomes" id="UP001313282"/>
    </source>
</evidence>
<accession>A0AAN8RHQ9</accession>
<name>A0AAN8RHQ9_9PEZI</name>
<sequence>MLRTLARKSRGAPLVPQAGKRLDQEAINLLQRVTIRSVWKATARRTHILSKTVNDRVWVNRLEELELETIGSLMTIGMNNSIGALQDQILERLRGPPKYLNRIPSTRKDVLGIRGKDVEVAIKKIQNGPSARTNQNPSSLSTSEPGNQSTSHTSQPYNRPRRRAAARNYRLSPEIEGSHPNDLNNTNFTCEVMSGTGIGNQTYSPCIEASDTDDEGPLPPKKRYVSMASTLRRSKRVKISANTAATDSDSSDGGQIMIDLIRKSLSGISRNNPKAVQNKTKPVLVDEQDTSMTAPKSTGILGGNPTQGSPARKASEPTKEGPSIESKDILSESMALRNLANSHLAASRNIEKTGASLDKGKCTCEERIDKLTEEINEIKKILMEVNGTMGALLAFCKGQDL</sequence>
<reference evidence="2 3" key="1">
    <citation type="submission" date="2019-10" db="EMBL/GenBank/DDBJ databases">
        <authorList>
            <person name="Palmer J.M."/>
        </authorList>
    </citation>
    <scope>NUCLEOTIDE SEQUENCE [LARGE SCALE GENOMIC DNA]</scope>
    <source>
        <strain evidence="2 3">TWF718</strain>
    </source>
</reference>
<protein>
    <submittedName>
        <fullName evidence="2">Uncharacterized protein</fullName>
    </submittedName>
</protein>
<keyword evidence="3" id="KW-1185">Reference proteome</keyword>
<organism evidence="2 3">
    <name type="scientific">Orbilia javanica</name>
    <dbReference type="NCBI Taxonomy" id="47235"/>
    <lineage>
        <taxon>Eukaryota</taxon>
        <taxon>Fungi</taxon>
        <taxon>Dikarya</taxon>
        <taxon>Ascomycota</taxon>
        <taxon>Pezizomycotina</taxon>
        <taxon>Orbiliomycetes</taxon>
        <taxon>Orbiliales</taxon>
        <taxon>Orbiliaceae</taxon>
        <taxon>Orbilia</taxon>
    </lineage>
</organism>
<feature type="compositionally biased region" description="Polar residues" evidence="1">
    <location>
        <begin position="127"/>
        <end position="155"/>
    </location>
</feature>
<dbReference type="AlphaFoldDB" id="A0AAN8RHQ9"/>
<evidence type="ECO:0000256" key="1">
    <source>
        <dbReference type="SAM" id="MobiDB-lite"/>
    </source>
</evidence>
<dbReference type="Proteomes" id="UP001313282">
    <property type="component" value="Unassembled WGS sequence"/>
</dbReference>
<comment type="caution">
    <text evidence="2">The sequence shown here is derived from an EMBL/GenBank/DDBJ whole genome shotgun (WGS) entry which is preliminary data.</text>
</comment>
<gene>
    <name evidence="2" type="ORF">TWF718_006797</name>
</gene>